<dbReference type="AlphaFoldDB" id="A0A1H3VGW9"/>
<keyword evidence="1" id="KW-0812">Transmembrane</keyword>
<dbReference type="Proteomes" id="UP000199041">
    <property type="component" value="Unassembled WGS sequence"/>
</dbReference>
<protein>
    <recommendedName>
        <fullName evidence="2">PKD domain-containing protein</fullName>
    </recommendedName>
</protein>
<evidence type="ECO:0000313" key="3">
    <source>
        <dbReference type="EMBL" id="SDZ73464.1"/>
    </source>
</evidence>
<accession>A0A1H3VGW9</accession>
<dbReference type="InterPro" id="IPR000601">
    <property type="entry name" value="PKD_dom"/>
</dbReference>
<dbReference type="PROSITE" id="PS50093">
    <property type="entry name" value="PKD"/>
    <property type="match status" value="1"/>
</dbReference>
<keyword evidence="4" id="KW-1185">Reference proteome</keyword>
<name>A0A1H3VGW9_9BACT</name>
<feature type="domain" description="PKD" evidence="2">
    <location>
        <begin position="87"/>
        <end position="120"/>
    </location>
</feature>
<evidence type="ECO:0000256" key="1">
    <source>
        <dbReference type="SAM" id="Phobius"/>
    </source>
</evidence>
<evidence type="ECO:0000313" key="4">
    <source>
        <dbReference type="Proteomes" id="UP000199041"/>
    </source>
</evidence>
<feature type="transmembrane region" description="Helical" evidence="1">
    <location>
        <begin position="20"/>
        <end position="40"/>
    </location>
</feature>
<dbReference type="STRING" id="551991.SAMN05192529_10148"/>
<organism evidence="3 4">
    <name type="scientific">Arachidicoccus rhizosphaerae</name>
    <dbReference type="NCBI Taxonomy" id="551991"/>
    <lineage>
        <taxon>Bacteria</taxon>
        <taxon>Pseudomonadati</taxon>
        <taxon>Bacteroidota</taxon>
        <taxon>Chitinophagia</taxon>
        <taxon>Chitinophagales</taxon>
        <taxon>Chitinophagaceae</taxon>
        <taxon>Arachidicoccus</taxon>
    </lineage>
</organism>
<gene>
    <name evidence="3" type="ORF">SAMN05192529_10148</name>
</gene>
<proteinExistence type="predicted"/>
<keyword evidence="1" id="KW-1133">Transmembrane helix</keyword>
<sequence>MNPHINNNNKGGFKNTRQRAARLLGGLTVTAALMTLSGLFSCSPSTKSISLPAAMSSSALSYKVSQNPDKDNEVYLESTTIGAIPFWDFGSGTSTNQYDTIIFPFSGDYTIHYSVSSAGGFVPGDSTVIHVSNTDLSYLTDPSWSYIAGETGKTWVLDMSKPIGWYGADYPKHNGSADDWSWHPDYAGNEWVMTNRDYGSMHFDLDNGKNYSVTSIAETGTTTTKTGAFDINTSTGMIKLIGAELLYGGDYHSQVSNWQNICILDMSETSITLGVWRDQSSEGTCWIGFTYKLQQ</sequence>
<dbReference type="EMBL" id="FNQY01000001">
    <property type="protein sequence ID" value="SDZ73464.1"/>
    <property type="molecule type" value="Genomic_DNA"/>
</dbReference>
<reference evidence="3 4" key="1">
    <citation type="submission" date="2016-10" db="EMBL/GenBank/DDBJ databases">
        <authorList>
            <person name="de Groot N.N."/>
        </authorList>
    </citation>
    <scope>NUCLEOTIDE SEQUENCE [LARGE SCALE GENOMIC DNA]</scope>
    <source>
        <strain evidence="3 4">Vu-144</strain>
    </source>
</reference>
<evidence type="ECO:0000259" key="2">
    <source>
        <dbReference type="PROSITE" id="PS50093"/>
    </source>
</evidence>
<keyword evidence="1" id="KW-0472">Membrane</keyword>